<name>A0ABS5KHP6_9ACTN</name>
<dbReference type="SMART" id="SM00530">
    <property type="entry name" value="HTH_XRE"/>
    <property type="match status" value="1"/>
</dbReference>
<dbReference type="EMBL" id="JAAFYZ010000002">
    <property type="protein sequence ID" value="MBS2545410.1"/>
    <property type="molecule type" value="Genomic_DNA"/>
</dbReference>
<dbReference type="PROSITE" id="PS50943">
    <property type="entry name" value="HTH_CROC1"/>
    <property type="match status" value="1"/>
</dbReference>
<organism evidence="2 3">
    <name type="scientific">Catenulispora pinistramenti</name>
    <dbReference type="NCBI Taxonomy" id="2705254"/>
    <lineage>
        <taxon>Bacteria</taxon>
        <taxon>Bacillati</taxon>
        <taxon>Actinomycetota</taxon>
        <taxon>Actinomycetes</taxon>
        <taxon>Catenulisporales</taxon>
        <taxon>Catenulisporaceae</taxon>
        <taxon>Catenulispora</taxon>
    </lineage>
</organism>
<dbReference type="Proteomes" id="UP000730482">
    <property type="component" value="Unassembled WGS sequence"/>
</dbReference>
<proteinExistence type="predicted"/>
<evidence type="ECO:0000259" key="1">
    <source>
        <dbReference type="PROSITE" id="PS50943"/>
    </source>
</evidence>
<sequence length="415" mass="44836">MKTVITWAELSTGERLKFLRGEVTQTELAEMTGLSVWTIRNIEQDRPGRSATIATLMSLARALGTDVAVLTGQRAPNTRERVDDRRALSAIDDCLTSPDNFPDIPGFGQLLPSGEPLAVADLRAKVALAWSDYWDGNYAELGAVLPALIAEAKIATGTYGGERQEQSFAILTELYQIAADAAVQLGSQRIAFAALNRAFPAARQAGDALLLSTLAATLSWVYLRKGRVDTAEEVARAAAESIEPSFGRSKRPQLAVWGNLVISAAVAASRSGKTAKAETAREYLSMAHAAAHRIGQDTNFYQTTFGPTQAQIQAVGVAVATRDVGRALELAKHLELPASLPKAARARYLLDVAHAQLLARQERAATNTLVSIDSFAPDWMRHQSLAVHIVEDLYVHERRSSTVRQLASKVGIKAQ</sequence>
<dbReference type="Gene3D" id="1.10.260.40">
    <property type="entry name" value="lambda repressor-like DNA-binding domains"/>
    <property type="match status" value="1"/>
</dbReference>
<dbReference type="SUPFAM" id="SSF47413">
    <property type="entry name" value="lambda repressor-like DNA-binding domains"/>
    <property type="match status" value="1"/>
</dbReference>
<dbReference type="InterPro" id="IPR001387">
    <property type="entry name" value="Cro/C1-type_HTH"/>
</dbReference>
<comment type="caution">
    <text evidence="2">The sequence shown here is derived from an EMBL/GenBank/DDBJ whole genome shotgun (WGS) entry which is preliminary data.</text>
</comment>
<dbReference type="InterPro" id="IPR010982">
    <property type="entry name" value="Lambda_DNA-bd_dom_sf"/>
</dbReference>
<accession>A0ABS5KHP6</accession>
<protein>
    <submittedName>
        <fullName evidence="2">Helix-turn-helix transcriptional regulator</fullName>
    </submittedName>
</protein>
<dbReference type="CDD" id="cd00093">
    <property type="entry name" value="HTH_XRE"/>
    <property type="match status" value="1"/>
</dbReference>
<dbReference type="RefSeq" id="WP_212007073.1">
    <property type="nucleotide sequence ID" value="NZ_JAAFYZ010000002.1"/>
</dbReference>
<evidence type="ECO:0000313" key="2">
    <source>
        <dbReference type="EMBL" id="MBS2545410.1"/>
    </source>
</evidence>
<evidence type="ECO:0000313" key="3">
    <source>
        <dbReference type="Proteomes" id="UP000730482"/>
    </source>
</evidence>
<keyword evidence="3" id="KW-1185">Reference proteome</keyword>
<reference evidence="2 3" key="1">
    <citation type="submission" date="2020-02" db="EMBL/GenBank/DDBJ databases">
        <title>Acidophilic actinobacteria isolated from forest soil.</title>
        <authorList>
            <person name="Golinska P."/>
        </authorList>
    </citation>
    <scope>NUCLEOTIDE SEQUENCE [LARGE SCALE GENOMIC DNA]</scope>
    <source>
        <strain evidence="2 3">NL8</strain>
    </source>
</reference>
<dbReference type="Pfam" id="PF01381">
    <property type="entry name" value="HTH_3"/>
    <property type="match status" value="1"/>
</dbReference>
<feature type="domain" description="HTH cro/C1-type" evidence="1">
    <location>
        <begin position="24"/>
        <end position="70"/>
    </location>
</feature>
<gene>
    <name evidence="2" type="ORF">KGQ19_00860</name>
</gene>